<dbReference type="Pfam" id="PF00583">
    <property type="entry name" value="Acetyltransf_1"/>
    <property type="match status" value="1"/>
</dbReference>
<dbReference type="PANTHER" id="PTHR43877">
    <property type="entry name" value="AMINOALKYLPHOSPHONATE N-ACETYLTRANSFERASE-RELATED-RELATED"/>
    <property type="match status" value="1"/>
</dbReference>
<feature type="domain" description="N-acetyltransferase" evidence="3">
    <location>
        <begin position="5"/>
        <end position="175"/>
    </location>
</feature>
<evidence type="ECO:0000259" key="3">
    <source>
        <dbReference type="PROSITE" id="PS51186"/>
    </source>
</evidence>
<dbReference type="Proteomes" id="UP000273500">
    <property type="component" value="Unassembled WGS sequence"/>
</dbReference>
<accession>A0A428KTJ8</accession>
<evidence type="ECO:0000256" key="1">
    <source>
        <dbReference type="ARBA" id="ARBA00022679"/>
    </source>
</evidence>
<dbReference type="CDD" id="cd04301">
    <property type="entry name" value="NAT_SF"/>
    <property type="match status" value="1"/>
</dbReference>
<dbReference type="EMBL" id="RWIT01000002">
    <property type="protein sequence ID" value="RSK49936.1"/>
    <property type="molecule type" value="Genomic_DNA"/>
</dbReference>
<dbReference type="SUPFAM" id="SSF55729">
    <property type="entry name" value="Acyl-CoA N-acyltransferases (Nat)"/>
    <property type="match status" value="1"/>
</dbReference>
<keyword evidence="1 4" id="KW-0808">Transferase</keyword>
<organism evidence="4 5">
    <name type="scientific">Hymenobacter rigui</name>
    <dbReference type="NCBI Taxonomy" id="334424"/>
    <lineage>
        <taxon>Bacteria</taxon>
        <taxon>Pseudomonadati</taxon>
        <taxon>Bacteroidota</taxon>
        <taxon>Cytophagia</taxon>
        <taxon>Cytophagales</taxon>
        <taxon>Hymenobacteraceae</taxon>
        <taxon>Hymenobacter</taxon>
    </lineage>
</organism>
<dbReference type="Gene3D" id="3.40.630.30">
    <property type="match status" value="1"/>
</dbReference>
<evidence type="ECO:0000313" key="4">
    <source>
        <dbReference type="EMBL" id="RSK49936.1"/>
    </source>
</evidence>
<sequence length="175" mass="19485">MLTHLTFSPATDADIPALNRLVNRAYRGEAAEQGWTTESHLLAGQRTDEADLREQLRSPGATFLLARTAAQELVGSVYLQQQGPDLYLGMLSVEPTQQDRGIGRQLVNAAEDIARTQGCTGIRITVISVRHELLAWYERLGFRRTGATVDFPTDTRFGIPRQTEPLVLLVLRKEL</sequence>
<gene>
    <name evidence="4" type="ORF">EI291_04620</name>
</gene>
<proteinExistence type="predicted"/>
<name>A0A428KTJ8_9BACT</name>
<evidence type="ECO:0000313" key="5">
    <source>
        <dbReference type="Proteomes" id="UP000273500"/>
    </source>
</evidence>
<evidence type="ECO:0000256" key="2">
    <source>
        <dbReference type="ARBA" id="ARBA00023315"/>
    </source>
</evidence>
<dbReference type="InterPro" id="IPR016181">
    <property type="entry name" value="Acyl_CoA_acyltransferase"/>
</dbReference>
<keyword evidence="5" id="KW-1185">Reference proteome</keyword>
<comment type="caution">
    <text evidence="4">The sequence shown here is derived from an EMBL/GenBank/DDBJ whole genome shotgun (WGS) entry which is preliminary data.</text>
</comment>
<dbReference type="PROSITE" id="PS51186">
    <property type="entry name" value="GNAT"/>
    <property type="match status" value="1"/>
</dbReference>
<dbReference type="InterPro" id="IPR000182">
    <property type="entry name" value="GNAT_dom"/>
</dbReference>
<reference evidence="4 5" key="1">
    <citation type="submission" date="2018-12" db="EMBL/GenBank/DDBJ databases">
        <authorList>
            <person name="Feng G."/>
            <person name="Zhu H."/>
        </authorList>
    </citation>
    <scope>NUCLEOTIDE SEQUENCE [LARGE SCALE GENOMIC DNA]</scope>
    <source>
        <strain evidence="4 5">KCTC 12533</strain>
    </source>
</reference>
<dbReference type="RefSeq" id="WP_125418502.1">
    <property type="nucleotide sequence ID" value="NZ_RWIT01000002.1"/>
</dbReference>
<dbReference type="OrthoDB" id="9796381at2"/>
<dbReference type="InterPro" id="IPR050832">
    <property type="entry name" value="Bact_Acetyltransf"/>
</dbReference>
<keyword evidence="2" id="KW-0012">Acyltransferase</keyword>
<dbReference type="GO" id="GO:0016747">
    <property type="term" value="F:acyltransferase activity, transferring groups other than amino-acyl groups"/>
    <property type="evidence" value="ECO:0007669"/>
    <property type="project" value="InterPro"/>
</dbReference>
<protein>
    <submittedName>
        <fullName evidence="4">GNAT family N-acetyltransferase</fullName>
    </submittedName>
</protein>
<dbReference type="AlphaFoldDB" id="A0A428KTJ8"/>